<dbReference type="PANTHER" id="PTHR42796:SF4">
    <property type="entry name" value="FUMARYLACETOACETATE HYDROLASE DOMAIN-CONTAINING PROTEIN 2A"/>
    <property type="match status" value="1"/>
</dbReference>
<dbReference type="AlphaFoldDB" id="A0A6P2C8V7"/>
<dbReference type="SUPFAM" id="SSF56529">
    <property type="entry name" value="FAH"/>
    <property type="match status" value="1"/>
</dbReference>
<keyword evidence="5" id="KW-1185">Reference proteome</keyword>
<dbReference type="InterPro" id="IPR051121">
    <property type="entry name" value="FAH"/>
</dbReference>
<dbReference type="PANTHER" id="PTHR42796">
    <property type="entry name" value="FUMARYLACETOACETATE HYDROLASE DOMAIN-CONTAINING PROTEIN 2A-RELATED"/>
    <property type="match status" value="1"/>
</dbReference>
<name>A0A6P2C8V7_9ACTN</name>
<accession>A0A6P2C8V7</accession>
<dbReference type="OrthoDB" id="9805307at2"/>
<dbReference type="Pfam" id="PF01557">
    <property type="entry name" value="FAA_hydrolase"/>
    <property type="match status" value="1"/>
</dbReference>
<dbReference type="FunFam" id="3.90.850.10:FF:000002">
    <property type="entry name" value="2-hydroxyhepta-2,4-diene-1,7-dioate isomerase"/>
    <property type="match status" value="1"/>
</dbReference>
<dbReference type="GO" id="GO:0019752">
    <property type="term" value="P:carboxylic acid metabolic process"/>
    <property type="evidence" value="ECO:0007669"/>
    <property type="project" value="UniProtKB-ARBA"/>
</dbReference>
<evidence type="ECO:0000256" key="1">
    <source>
        <dbReference type="ARBA" id="ARBA00010211"/>
    </source>
</evidence>
<dbReference type="InterPro" id="IPR011234">
    <property type="entry name" value="Fumarylacetoacetase-like_C"/>
</dbReference>
<dbReference type="Gene3D" id="3.90.850.10">
    <property type="entry name" value="Fumarylacetoacetase-like, C-terminal domain"/>
    <property type="match status" value="1"/>
</dbReference>
<protein>
    <submittedName>
        <fullName evidence="4">Fumarylacetoacetate hydrolase family protein</fullName>
    </submittedName>
</protein>
<dbReference type="Proteomes" id="UP000460272">
    <property type="component" value="Unassembled WGS sequence"/>
</dbReference>
<dbReference type="GO" id="GO:0046872">
    <property type="term" value="F:metal ion binding"/>
    <property type="evidence" value="ECO:0007669"/>
    <property type="project" value="UniProtKB-KW"/>
</dbReference>
<evidence type="ECO:0000313" key="4">
    <source>
        <dbReference type="EMBL" id="TVZ07457.1"/>
    </source>
</evidence>
<comment type="similarity">
    <text evidence="1">Belongs to the FAH family.</text>
</comment>
<keyword evidence="4" id="KW-0378">Hydrolase</keyword>
<evidence type="ECO:0000313" key="5">
    <source>
        <dbReference type="Proteomes" id="UP000460272"/>
    </source>
</evidence>
<evidence type="ECO:0000256" key="2">
    <source>
        <dbReference type="ARBA" id="ARBA00022723"/>
    </source>
</evidence>
<proteinExistence type="inferred from homology"/>
<sequence length="249" mass="26084">MFAAWPALLAAAARLEREGPPSDAPALDLGALERPVPVPSQAFGIGLNYADHAGESAMALPDRPLVFPKFSSSIAGPNEAVATRSDALDWEAELVVVIGTDCYEVDAADALAVIAGYTVGQDLSDRVVQFEGGANPQFGLGKSAPGFGPVGPWVVSADELGAAGRLDIRCDVDGVTKQASNTRHLIFDVPTLVEYLSYRVRLHAGDLIFTGTPAGVGFSRTPAEWLRPGSRIDTTISGIGTLITRVTGR</sequence>
<feature type="domain" description="Fumarylacetoacetase-like C-terminal" evidence="3">
    <location>
        <begin position="42"/>
        <end position="246"/>
    </location>
</feature>
<keyword evidence="2" id="KW-0479">Metal-binding</keyword>
<dbReference type="EMBL" id="RPFW01000001">
    <property type="protein sequence ID" value="TVZ07457.1"/>
    <property type="molecule type" value="Genomic_DNA"/>
</dbReference>
<organism evidence="4 5">
    <name type="scientific">Trebonia kvetii</name>
    <dbReference type="NCBI Taxonomy" id="2480626"/>
    <lineage>
        <taxon>Bacteria</taxon>
        <taxon>Bacillati</taxon>
        <taxon>Actinomycetota</taxon>
        <taxon>Actinomycetes</taxon>
        <taxon>Streptosporangiales</taxon>
        <taxon>Treboniaceae</taxon>
        <taxon>Trebonia</taxon>
    </lineage>
</organism>
<dbReference type="GO" id="GO:0016853">
    <property type="term" value="F:isomerase activity"/>
    <property type="evidence" value="ECO:0007669"/>
    <property type="project" value="UniProtKB-ARBA"/>
</dbReference>
<reference evidence="4 5" key="1">
    <citation type="submission" date="2018-11" db="EMBL/GenBank/DDBJ databases">
        <title>Trebonia kvetii gen.nov., sp.nov., a novel acidophilic actinobacterium, and proposal of the new actinobacterial family Treboniaceae fam. nov.</title>
        <authorList>
            <person name="Rapoport D."/>
            <person name="Sagova-Mareckova M."/>
            <person name="Sedlacek I."/>
            <person name="Provaznik J."/>
            <person name="Kralova S."/>
            <person name="Pavlinic D."/>
            <person name="Benes V."/>
            <person name="Kopecky J."/>
        </authorList>
    </citation>
    <scope>NUCLEOTIDE SEQUENCE [LARGE SCALE GENOMIC DNA]</scope>
    <source>
        <strain evidence="4 5">15Tr583</strain>
    </source>
</reference>
<dbReference type="InterPro" id="IPR036663">
    <property type="entry name" value="Fumarylacetoacetase_C_sf"/>
</dbReference>
<evidence type="ECO:0000259" key="3">
    <source>
        <dbReference type="Pfam" id="PF01557"/>
    </source>
</evidence>
<dbReference type="GO" id="GO:0016787">
    <property type="term" value="F:hydrolase activity"/>
    <property type="evidence" value="ECO:0007669"/>
    <property type="project" value="UniProtKB-KW"/>
</dbReference>
<gene>
    <name evidence="4" type="ORF">EAS64_05230</name>
</gene>
<comment type="caution">
    <text evidence="4">The sequence shown here is derived from an EMBL/GenBank/DDBJ whole genome shotgun (WGS) entry which is preliminary data.</text>
</comment>